<dbReference type="SUPFAM" id="SSF46955">
    <property type="entry name" value="Putative DNA-binding domain"/>
    <property type="match status" value="1"/>
</dbReference>
<reference evidence="2" key="1">
    <citation type="journal article" date="2014" name="Front. Microbiol.">
        <title>High frequency of phylogenetically diverse reductive dehalogenase-homologous genes in deep subseafloor sedimentary metagenomes.</title>
        <authorList>
            <person name="Kawai M."/>
            <person name="Futagami T."/>
            <person name="Toyoda A."/>
            <person name="Takaki Y."/>
            <person name="Nishi S."/>
            <person name="Hori S."/>
            <person name="Arai W."/>
            <person name="Tsubouchi T."/>
            <person name="Morono Y."/>
            <person name="Uchiyama I."/>
            <person name="Ito T."/>
            <person name="Fujiyama A."/>
            <person name="Inagaki F."/>
            <person name="Takami H."/>
        </authorList>
    </citation>
    <scope>NUCLEOTIDE SEQUENCE</scope>
    <source>
        <strain evidence="2">Expedition CK06-06</strain>
    </source>
</reference>
<sequence length="100" mass="11139">MGEVDIPDSVVGAYHLEEEPAHILVVWDIGGEGGFMTQPLFAINDLLPVRKAAAALHTSRWTIYRWIKEGKLIGVTIGGLLLVPFSDIERFDNDRRGRLP</sequence>
<accession>X1QNE4</accession>
<evidence type="ECO:0000313" key="2">
    <source>
        <dbReference type="EMBL" id="GAI69773.1"/>
    </source>
</evidence>
<dbReference type="EMBL" id="BARW01002269">
    <property type="protein sequence ID" value="GAI69773.1"/>
    <property type="molecule type" value="Genomic_DNA"/>
</dbReference>
<dbReference type="Pfam" id="PF12728">
    <property type="entry name" value="HTH_17"/>
    <property type="match status" value="1"/>
</dbReference>
<dbReference type="GO" id="GO:0003677">
    <property type="term" value="F:DNA binding"/>
    <property type="evidence" value="ECO:0007669"/>
    <property type="project" value="InterPro"/>
</dbReference>
<organism evidence="2">
    <name type="scientific">marine sediment metagenome</name>
    <dbReference type="NCBI Taxonomy" id="412755"/>
    <lineage>
        <taxon>unclassified sequences</taxon>
        <taxon>metagenomes</taxon>
        <taxon>ecological metagenomes</taxon>
    </lineage>
</organism>
<gene>
    <name evidence="2" type="ORF">S12H4_06459</name>
</gene>
<dbReference type="AlphaFoldDB" id="X1QNE4"/>
<proteinExistence type="predicted"/>
<feature type="domain" description="Helix-turn-helix" evidence="1">
    <location>
        <begin position="49"/>
        <end position="91"/>
    </location>
</feature>
<dbReference type="InterPro" id="IPR010093">
    <property type="entry name" value="SinI_DNA-bd"/>
</dbReference>
<evidence type="ECO:0000259" key="1">
    <source>
        <dbReference type="Pfam" id="PF12728"/>
    </source>
</evidence>
<dbReference type="NCBIfam" id="TIGR01764">
    <property type="entry name" value="excise"/>
    <property type="match status" value="1"/>
</dbReference>
<dbReference type="InterPro" id="IPR009061">
    <property type="entry name" value="DNA-bd_dom_put_sf"/>
</dbReference>
<name>X1QNE4_9ZZZZ</name>
<protein>
    <recommendedName>
        <fullName evidence="1">Helix-turn-helix domain-containing protein</fullName>
    </recommendedName>
</protein>
<dbReference type="InterPro" id="IPR041657">
    <property type="entry name" value="HTH_17"/>
</dbReference>
<comment type="caution">
    <text evidence="2">The sequence shown here is derived from an EMBL/GenBank/DDBJ whole genome shotgun (WGS) entry which is preliminary data.</text>
</comment>